<evidence type="ECO:0000256" key="1">
    <source>
        <dbReference type="SAM" id="MobiDB-lite"/>
    </source>
</evidence>
<feature type="region of interest" description="Disordered" evidence="1">
    <location>
        <begin position="272"/>
        <end position="295"/>
    </location>
</feature>
<evidence type="ECO:0000313" key="3">
    <source>
        <dbReference type="Proteomes" id="UP000193587"/>
    </source>
</evidence>
<dbReference type="STRING" id="1121945.GCA_000421805_01401"/>
<name>A0A1X4H7P5_HALEZ</name>
<evidence type="ECO:0000313" key="2">
    <source>
        <dbReference type="EMBL" id="OSP07295.1"/>
    </source>
</evidence>
<sequence>MPGPLGDATRRDLTDAAVERLAAAGFEVDRPETGAEPPAVATRGDDRLAVEPLAADDATPIVIASRLGHALDRGRRALFVARDADTAAAVRDLLADPPLLAERTDGRRTFHLGPDRVPVSGGGYACVRADGLGHPTFGWRETDTPLGPVTARSDVDAAAVDDEGRPVVPRLLCEVDGEAVAVLAGVDSLQTPPDEAFPFAYRRDPDDKRFRVRRGGDGTVVETVSGFAALREAGYVPIPMPLVPEHALGRSIDDETLTAAWDLLVIGEGESVDDGSVDDGAIGDTALDAERDRDR</sequence>
<dbReference type="EMBL" id="NEDJ01000024">
    <property type="protein sequence ID" value="OSP07295.1"/>
    <property type="molecule type" value="Genomic_DNA"/>
</dbReference>
<organism evidence="2 3">
    <name type="scientific">Halorubrum ezzemoulense DSM 17463</name>
    <dbReference type="NCBI Taxonomy" id="1121945"/>
    <lineage>
        <taxon>Archaea</taxon>
        <taxon>Methanobacteriati</taxon>
        <taxon>Methanobacteriota</taxon>
        <taxon>Stenosarchaea group</taxon>
        <taxon>Halobacteria</taxon>
        <taxon>Halobacteriales</taxon>
        <taxon>Haloferacaceae</taxon>
        <taxon>Halorubrum</taxon>
    </lineage>
</organism>
<proteinExistence type="predicted"/>
<dbReference type="AlphaFoldDB" id="A0A1X4H7P5"/>
<dbReference type="eggNOG" id="arCOG07563">
    <property type="taxonomic scope" value="Archaea"/>
</dbReference>
<dbReference type="Proteomes" id="UP000193587">
    <property type="component" value="Unassembled WGS sequence"/>
</dbReference>
<protein>
    <submittedName>
        <fullName evidence="2">Uncharacterized protein</fullName>
    </submittedName>
</protein>
<comment type="caution">
    <text evidence="2">The sequence shown here is derived from an EMBL/GenBank/DDBJ whole genome shotgun (WGS) entry which is preliminary data.</text>
</comment>
<accession>A0A1X4H7P5</accession>
<dbReference type="RefSeq" id="WP_049931179.1">
    <property type="nucleotide sequence ID" value="NZ_ATXS01000004.1"/>
</dbReference>
<gene>
    <name evidence="2" type="ORF">B9H04_08595</name>
</gene>
<reference evidence="2 3" key="1">
    <citation type="submission" date="2017-04" db="EMBL/GenBank/DDBJ databases">
        <title>MLSA of the genus Halorubrum.</title>
        <authorList>
            <person name="De La Haba R."/>
            <person name="Sanchez-Porro C."/>
            <person name="Infante-Dominguez C."/>
            <person name="Ventosa A."/>
        </authorList>
    </citation>
    <scope>NUCLEOTIDE SEQUENCE [LARGE SCALE GENOMIC DNA]</scope>
    <source>
        <strain evidence="2 3">DSM 17463</strain>
    </source>
</reference>